<proteinExistence type="predicted"/>
<name>A0A5B8XJM8_9DELT</name>
<evidence type="ECO:0008006" key="3">
    <source>
        <dbReference type="Google" id="ProtNLM"/>
    </source>
</evidence>
<dbReference type="AlphaFoldDB" id="A0A5B8XJM8"/>
<dbReference type="Proteomes" id="UP000321595">
    <property type="component" value="Chromosome"/>
</dbReference>
<keyword evidence="2" id="KW-1185">Reference proteome</keyword>
<dbReference type="EMBL" id="CP042467">
    <property type="protein sequence ID" value="QED25714.1"/>
    <property type="molecule type" value="Genomic_DNA"/>
</dbReference>
<accession>A0A5B8XJM8</accession>
<reference evidence="1 2" key="1">
    <citation type="submission" date="2019-08" db="EMBL/GenBank/DDBJ databases">
        <authorList>
            <person name="Liang Q."/>
        </authorList>
    </citation>
    <scope>NUCLEOTIDE SEQUENCE [LARGE SCALE GENOMIC DNA]</scope>
    <source>
        <strain evidence="1 2">V1718</strain>
    </source>
</reference>
<dbReference type="OrthoDB" id="5504730at2"/>
<sequence length="199" mass="21914">MKYLLALVLAFASFGTPRDADAHLATFGSWEITREYLGELFPEATDFLSRDVTYTDAQVAAIEKELGFSLYPEDKTPTFYIAVQNVGGKRKLLGVAIFIDPRLQPKVIGGSVLRLEVGIAVNSKGQIHKIRVFDYRGNLALTRPAFLDQFNGMKLDDKFVIGPKIKAVDGEAEESQLVANAAREALYLMKVSLGKGAQK</sequence>
<protein>
    <recommendedName>
        <fullName evidence="3">FMN-binding domain-containing protein</fullName>
    </recommendedName>
</protein>
<dbReference type="KEGG" id="bbae:FRD01_00225"/>
<dbReference type="RefSeq" id="WP_146956533.1">
    <property type="nucleotide sequence ID" value="NZ_CP042467.1"/>
</dbReference>
<gene>
    <name evidence="1" type="ORF">FRD01_00225</name>
</gene>
<evidence type="ECO:0000313" key="2">
    <source>
        <dbReference type="Proteomes" id="UP000321595"/>
    </source>
</evidence>
<organism evidence="1 2">
    <name type="scientific">Microvenator marinus</name>
    <dbReference type="NCBI Taxonomy" id="2600177"/>
    <lineage>
        <taxon>Bacteria</taxon>
        <taxon>Deltaproteobacteria</taxon>
        <taxon>Bradymonadales</taxon>
        <taxon>Microvenatoraceae</taxon>
        <taxon>Microvenator</taxon>
    </lineage>
</organism>
<evidence type="ECO:0000313" key="1">
    <source>
        <dbReference type="EMBL" id="QED25714.1"/>
    </source>
</evidence>